<keyword evidence="3" id="KW-0238">DNA-binding</keyword>
<feature type="domain" description="BAH" evidence="4">
    <location>
        <begin position="64"/>
        <end position="188"/>
    </location>
</feature>
<keyword evidence="2" id="KW-0680">Restriction system</keyword>
<evidence type="ECO:0000313" key="6">
    <source>
        <dbReference type="Proteomes" id="UP000830583"/>
    </source>
</evidence>
<name>A0ABY4KD16_9FLAO</name>
<dbReference type="RefSeq" id="WP_248433133.1">
    <property type="nucleotide sequence ID" value="NZ_CP096205.1"/>
</dbReference>
<proteinExistence type="inferred from homology"/>
<dbReference type="PANTHER" id="PTHR30408:SF13">
    <property type="entry name" value="TYPE I RESTRICTION ENZYME HINDI SPECIFICITY SUBUNIT"/>
    <property type="match status" value="1"/>
</dbReference>
<dbReference type="Proteomes" id="UP000830583">
    <property type="component" value="Chromosome"/>
</dbReference>
<dbReference type="PROSITE" id="PS51038">
    <property type="entry name" value="BAH"/>
    <property type="match status" value="1"/>
</dbReference>
<protein>
    <submittedName>
        <fullName evidence="5">Restriction endonuclease subunit S</fullName>
        <ecNumber evidence="5">3.1.21.-</ecNumber>
    </submittedName>
</protein>
<organism evidence="5 6">
    <name type="scientific">Flavobacterium azooxidireducens</name>
    <dbReference type="NCBI Taxonomy" id="1871076"/>
    <lineage>
        <taxon>Bacteria</taxon>
        <taxon>Pseudomonadati</taxon>
        <taxon>Bacteroidota</taxon>
        <taxon>Flavobacteriia</taxon>
        <taxon>Flavobacteriales</taxon>
        <taxon>Flavobacteriaceae</taxon>
        <taxon>Flavobacterium</taxon>
    </lineage>
</organism>
<evidence type="ECO:0000256" key="3">
    <source>
        <dbReference type="ARBA" id="ARBA00023125"/>
    </source>
</evidence>
<dbReference type="EC" id="3.1.21.-" evidence="5"/>
<keyword evidence="5" id="KW-0255">Endonuclease</keyword>
<keyword evidence="5" id="KW-0378">Hydrolase</keyword>
<dbReference type="GO" id="GO:0016787">
    <property type="term" value="F:hydrolase activity"/>
    <property type="evidence" value="ECO:0007669"/>
    <property type="project" value="UniProtKB-KW"/>
</dbReference>
<sequence length="387" mass="44967">MPSSYKRLGEYIQPVAGRNKDLENLPLVGLSITKKFIPSIANTIGTDMSTYRVIERNQFAYGPVTSRNGDKITIALFDDFDKALISQAYIPFEVKDEKELNPEYLMMWFRRPEFDRYARFKSHGSAREIFDWNEMCAVELPIPSIKKQLEIVREYHTIQNRIALNNQLISKLEETAQAIYKEWFVDFEFPDENGKPYKSNGGKMVGCEELEKEIPEGWEVVNLDEMIEVKYGKDYKHLQKGNIPLYGSGGVMGYVDKVLYDQTTILIPRKGSLNNILFLNKPFWSVDTMFYSILKNEYNGCYIYFFLTAMDFNSLNVGSAVPSMTTNYLNNMKIIKPSANVLKKFDKLIRKLFSQIEFKKNQNQKLEELKYLLLAKMTRVESEKEIA</sequence>
<evidence type="ECO:0000259" key="4">
    <source>
        <dbReference type="PROSITE" id="PS51038"/>
    </source>
</evidence>
<dbReference type="Gene3D" id="3.90.220.20">
    <property type="entry name" value="DNA methylase specificity domains"/>
    <property type="match status" value="2"/>
</dbReference>
<dbReference type="EMBL" id="CP096205">
    <property type="protein sequence ID" value="UPQ78206.1"/>
    <property type="molecule type" value="Genomic_DNA"/>
</dbReference>
<dbReference type="InterPro" id="IPR000055">
    <property type="entry name" value="Restrct_endonuc_typeI_TRD"/>
</dbReference>
<evidence type="ECO:0000313" key="5">
    <source>
        <dbReference type="EMBL" id="UPQ78206.1"/>
    </source>
</evidence>
<dbReference type="GO" id="GO:0004519">
    <property type="term" value="F:endonuclease activity"/>
    <property type="evidence" value="ECO:0007669"/>
    <property type="project" value="UniProtKB-KW"/>
</dbReference>
<keyword evidence="6" id="KW-1185">Reference proteome</keyword>
<accession>A0ABY4KD16</accession>
<dbReference type="InterPro" id="IPR052021">
    <property type="entry name" value="Type-I_RS_S_subunit"/>
</dbReference>
<gene>
    <name evidence="5" type="ORF">M0M57_11290</name>
</gene>
<dbReference type="InterPro" id="IPR044946">
    <property type="entry name" value="Restrct_endonuc_typeI_TRD_sf"/>
</dbReference>
<dbReference type="Pfam" id="PF01420">
    <property type="entry name" value="Methylase_S"/>
    <property type="match status" value="2"/>
</dbReference>
<comment type="similarity">
    <text evidence="1">Belongs to the type-I restriction system S methylase family.</text>
</comment>
<dbReference type="PANTHER" id="PTHR30408">
    <property type="entry name" value="TYPE-1 RESTRICTION ENZYME ECOKI SPECIFICITY PROTEIN"/>
    <property type="match status" value="1"/>
</dbReference>
<evidence type="ECO:0000256" key="2">
    <source>
        <dbReference type="ARBA" id="ARBA00022747"/>
    </source>
</evidence>
<evidence type="ECO:0000256" key="1">
    <source>
        <dbReference type="ARBA" id="ARBA00010923"/>
    </source>
</evidence>
<dbReference type="InterPro" id="IPR001025">
    <property type="entry name" value="BAH_dom"/>
</dbReference>
<reference evidence="5" key="1">
    <citation type="submission" date="2022-04" db="EMBL/GenBank/DDBJ databases">
        <title>Consumption of N2O by Flavobacterium azooxidireducens sp. nov. isolated from Decomposing Leaf Litter of Phragmites australis (Cav.).</title>
        <authorList>
            <person name="Behrendt U."/>
            <person name="Spanner T."/>
            <person name="Augustin J."/>
            <person name="Horn M.A."/>
            <person name="Kolb S."/>
            <person name="Ulrich A."/>
        </authorList>
    </citation>
    <scope>NUCLEOTIDE SEQUENCE</scope>
    <source>
        <strain evidence="5">IGB 4-14</strain>
    </source>
</reference>
<dbReference type="CDD" id="cd17288">
    <property type="entry name" value="RMtype1_S_LlaAI06ORF1089P_TRD1-CR1_like"/>
    <property type="match status" value="1"/>
</dbReference>
<keyword evidence="5" id="KW-0540">Nuclease</keyword>
<dbReference type="SUPFAM" id="SSF116734">
    <property type="entry name" value="DNA methylase specificity domain"/>
    <property type="match status" value="2"/>
</dbReference>